<keyword evidence="2" id="KW-1185">Reference proteome</keyword>
<proteinExistence type="predicted"/>
<dbReference type="Proteomes" id="UP000823775">
    <property type="component" value="Unassembled WGS sequence"/>
</dbReference>
<dbReference type="EMBL" id="JACEIK010005440">
    <property type="protein sequence ID" value="MCE0481519.1"/>
    <property type="molecule type" value="Genomic_DNA"/>
</dbReference>
<name>A0ABS8VMK6_DATST</name>
<sequence>MHRVAYRPSCARPGVRHRHWRRKAWCDMQTRLLSTPNVDPQPFVTIVRKPPCRDIRHTLFVALTQLQGGLATNNLGIMFHSRMLIVRPGFEETIDDDVAKE</sequence>
<evidence type="ECO:0000313" key="1">
    <source>
        <dbReference type="EMBL" id="MCE0481519.1"/>
    </source>
</evidence>
<accession>A0ABS8VMK6</accession>
<gene>
    <name evidence="1" type="ORF">HAX54_039329</name>
</gene>
<comment type="caution">
    <text evidence="1">The sequence shown here is derived from an EMBL/GenBank/DDBJ whole genome shotgun (WGS) entry which is preliminary data.</text>
</comment>
<organism evidence="1 2">
    <name type="scientific">Datura stramonium</name>
    <name type="common">Jimsonweed</name>
    <name type="synonym">Common thornapple</name>
    <dbReference type="NCBI Taxonomy" id="4076"/>
    <lineage>
        <taxon>Eukaryota</taxon>
        <taxon>Viridiplantae</taxon>
        <taxon>Streptophyta</taxon>
        <taxon>Embryophyta</taxon>
        <taxon>Tracheophyta</taxon>
        <taxon>Spermatophyta</taxon>
        <taxon>Magnoliopsida</taxon>
        <taxon>eudicotyledons</taxon>
        <taxon>Gunneridae</taxon>
        <taxon>Pentapetalae</taxon>
        <taxon>asterids</taxon>
        <taxon>lamiids</taxon>
        <taxon>Solanales</taxon>
        <taxon>Solanaceae</taxon>
        <taxon>Solanoideae</taxon>
        <taxon>Datureae</taxon>
        <taxon>Datura</taxon>
    </lineage>
</organism>
<reference evidence="1 2" key="1">
    <citation type="journal article" date="2021" name="BMC Genomics">
        <title>Datura genome reveals duplications of psychoactive alkaloid biosynthetic genes and high mutation rate following tissue culture.</title>
        <authorList>
            <person name="Rajewski A."/>
            <person name="Carter-House D."/>
            <person name="Stajich J."/>
            <person name="Litt A."/>
        </authorList>
    </citation>
    <scope>NUCLEOTIDE SEQUENCE [LARGE SCALE GENOMIC DNA]</scope>
    <source>
        <strain evidence="1">AR-01</strain>
    </source>
</reference>
<protein>
    <submittedName>
        <fullName evidence="1">Uncharacterized protein</fullName>
    </submittedName>
</protein>
<evidence type="ECO:0000313" key="2">
    <source>
        <dbReference type="Proteomes" id="UP000823775"/>
    </source>
</evidence>